<dbReference type="InterPro" id="IPR018672">
    <property type="entry name" value="DUF2140"/>
</dbReference>
<proteinExistence type="predicted"/>
<evidence type="ECO:0000313" key="3">
    <source>
        <dbReference type="Proteomes" id="UP000193006"/>
    </source>
</evidence>
<reference evidence="2 3" key="1">
    <citation type="submission" date="2017-04" db="EMBL/GenBank/DDBJ databases">
        <title>Bacillus krulwichiae AM31D Genome sequencing and assembly.</title>
        <authorList>
            <person name="Krulwich T.A."/>
            <person name="Anastor L."/>
            <person name="Ehrlich R."/>
            <person name="Ehrlich G.D."/>
            <person name="Janto B."/>
        </authorList>
    </citation>
    <scope>NUCLEOTIDE SEQUENCE [LARGE SCALE GENOMIC DNA]</scope>
    <source>
        <strain evidence="2 3">AM31D</strain>
    </source>
</reference>
<keyword evidence="1" id="KW-1133">Transmembrane helix</keyword>
<keyword evidence="3" id="KW-1185">Reference proteome</keyword>
<dbReference type="STRING" id="199441.BkAM31D_04450"/>
<organism evidence="2 3">
    <name type="scientific">Halalkalibacter krulwichiae</name>
    <dbReference type="NCBI Taxonomy" id="199441"/>
    <lineage>
        <taxon>Bacteria</taxon>
        <taxon>Bacillati</taxon>
        <taxon>Bacillota</taxon>
        <taxon>Bacilli</taxon>
        <taxon>Bacillales</taxon>
        <taxon>Bacillaceae</taxon>
        <taxon>Halalkalibacter</taxon>
    </lineage>
</organism>
<evidence type="ECO:0000313" key="2">
    <source>
        <dbReference type="EMBL" id="ARK29166.1"/>
    </source>
</evidence>
<protein>
    <recommendedName>
        <fullName evidence="4">DUF2140 family protein</fullName>
    </recommendedName>
</protein>
<sequence>MKDQNFVGWKVAFFSLLSVILLLVFITFLLFQRNFPEVSEEHFNQQAPGTEDAIFLIRTDKAKLNALIQKYIEQEDPDHPYIVEILVDKVQMRSFVKVLGRHVPVTINFAPEVVNTGDLLLKVETFSLGNLHLPVEQVLQFLSGWIELADWIVTYPKQKLVEVKLSEITVNEHNTIQFRFTIFDLEQDIIELEMAFS</sequence>
<dbReference type="AlphaFoldDB" id="A0A1X9M6W6"/>
<evidence type="ECO:0000256" key="1">
    <source>
        <dbReference type="SAM" id="Phobius"/>
    </source>
</evidence>
<dbReference type="Proteomes" id="UP000193006">
    <property type="component" value="Chromosome"/>
</dbReference>
<dbReference type="EMBL" id="CP020814">
    <property type="protein sequence ID" value="ARK29166.1"/>
    <property type="molecule type" value="Genomic_DNA"/>
</dbReference>
<keyword evidence="1" id="KW-0812">Transmembrane</keyword>
<accession>A0A1X9M6W6</accession>
<feature type="transmembrane region" description="Helical" evidence="1">
    <location>
        <begin position="12"/>
        <end position="31"/>
    </location>
</feature>
<name>A0A1X9M6W6_9BACI</name>
<dbReference type="Pfam" id="PF09911">
    <property type="entry name" value="DUF2140"/>
    <property type="match status" value="1"/>
</dbReference>
<dbReference type="KEGG" id="bkw:BkAM31D_04450"/>
<evidence type="ECO:0008006" key="4">
    <source>
        <dbReference type="Google" id="ProtNLM"/>
    </source>
</evidence>
<dbReference type="RefSeq" id="WP_066155898.1">
    <property type="nucleotide sequence ID" value="NZ_CP020814.1"/>
</dbReference>
<gene>
    <name evidence="2" type="ORF">BkAM31D_04450</name>
</gene>
<keyword evidence="1" id="KW-0472">Membrane</keyword>